<keyword evidence="4 11" id="KW-0963">Cytoplasm</keyword>
<dbReference type="HAMAP" id="MF_00123">
    <property type="entry name" value="Arg_tRNA_synth"/>
    <property type="match status" value="1"/>
</dbReference>
<feature type="compositionally biased region" description="Polar residues" evidence="13">
    <location>
        <begin position="136"/>
        <end position="153"/>
    </location>
</feature>
<dbReference type="Gene3D" id="3.30.1360.70">
    <property type="entry name" value="Arginyl tRNA synthetase N-terminal domain"/>
    <property type="match status" value="1"/>
</dbReference>
<feature type="domain" description="Arginyl tRNA synthetase N-terminal" evidence="15">
    <location>
        <begin position="3"/>
        <end position="77"/>
    </location>
</feature>
<dbReference type="GO" id="GO:0006420">
    <property type="term" value="P:arginyl-tRNA aminoacylation"/>
    <property type="evidence" value="ECO:0007669"/>
    <property type="project" value="UniProtKB-UniRule"/>
</dbReference>
<evidence type="ECO:0000256" key="8">
    <source>
        <dbReference type="ARBA" id="ARBA00022917"/>
    </source>
</evidence>
<dbReference type="GO" id="GO:0005524">
    <property type="term" value="F:ATP binding"/>
    <property type="evidence" value="ECO:0007669"/>
    <property type="project" value="UniProtKB-UniRule"/>
</dbReference>
<name>A0A2X3BCX0_9HELI</name>
<evidence type="ECO:0000256" key="1">
    <source>
        <dbReference type="ARBA" id="ARBA00004496"/>
    </source>
</evidence>
<protein>
    <recommendedName>
        <fullName evidence="11">Arginine--tRNA ligase</fullName>
        <ecNumber evidence="11">6.1.1.19</ecNumber>
    </recommendedName>
    <alternativeName>
        <fullName evidence="11">Arginyl-tRNA synthetase</fullName>
        <shortName evidence="11">ArgRS</shortName>
    </alternativeName>
</protein>
<dbReference type="SUPFAM" id="SSF55190">
    <property type="entry name" value="Arginyl-tRNA synthetase (ArgRS), N-terminal 'additional' domain"/>
    <property type="match status" value="1"/>
</dbReference>
<evidence type="ECO:0000256" key="7">
    <source>
        <dbReference type="ARBA" id="ARBA00022840"/>
    </source>
</evidence>
<evidence type="ECO:0000256" key="4">
    <source>
        <dbReference type="ARBA" id="ARBA00022490"/>
    </source>
</evidence>
<dbReference type="Pfam" id="PF00750">
    <property type="entry name" value="tRNA-synt_1d"/>
    <property type="match status" value="1"/>
</dbReference>
<evidence type="ECO:0000313" key="17">
    <source>
        <dbReference type="Proteomes" id="UP000250166"/>
    </source>
</evidence>
<dbReference type="EMBL" id="UAWL01000006">
    <property type="protein sequence ID" value="SQB98701.1"/>
    <property type="molecule type" value="Genomic_DNA"/>
</dbReference>
<dbReference type="PANTHER" id="PTHR11956:SF5">
    <property type="entry name" value="ARGININE--TRNA LIGASE, CYTOPLASMIC"/>
    <property type="match status" value="1"/>
</dbReference>
<evidence type="ECO:0000259" key="14">
    <source>
        <dbReference type="SMART" id="SM00836"/>
    </source>
</evidence>
<dbReference type="Pfam" id="PF05746">
    <property type="entry name" value="DALR_1"/>
    <property type="match status" value="1"/>
</dbReference>
<dbReference type="SUPFAM" id="SSF47323">
    <property type="entry name" value="Anticodon-binding domain of a subclass of class I aminoacyl-tRNA synthetases"/>
    <property type="match status" value="1"/>
</dbReference>
<feature type="region of interest" description="Disordered" evidence="13">
    <location>
        <begin position="118"/>
        <end position="156"/>
    </location>
</feature>
<dbReference type="GO" id="GO:0004814">
    <property type="term" value="F:arginine-tRNA ligase activity"/>
    <property type="evidence" value="ECO:0007669"/>
    <property type="project" value="UniProtKB-UniRule"/>
</dbReference>
<dbReference type="PROSITE" id="PS00178">
    <property type="entry name" value="AA_TRNA_LIGASE_I"/>
    <property type="match status" value="1"/>
</dbReference>
<evidence type="ECO:0000256" key="10">
    <source>
        <dbReference type="ARBA" id="ARBA00049339"/>
    </source>
</evidence>
<dbReference type="Proteomes" id="UP000250166">
    <property type="component" value="Unassembled WGS sequence"/>
</dbReference>
<evidence type="ECO:0000256" key="6">
    <source>
        <dbReference type="ARBA" id="ARBA00022741"/>
    </source>
</evidence>
<keyword evidence="7 11" id="KW-0067">ATP-binding</keyword>
<feature type="compositionally biased region" description="Low complexity" evidence="13">
    <location>
        <begin position="124"/>
        <end position="135"/>
    </location>
</feature>
<feature type="short sequence motif" description="'HIGH' region" evidence="11">
    <location>
        <begin position="167"/>
        <end position="177"/>
    </location>
</feature>
<dbReference type="Gene3D" id="3.40.50.620">
    <property type="entry name" value="HUPs"/>
    <property type="match status" value="1"/>
</dbReference>
<organism evidence="16 17">
    <name type="scientific">Helicobacter fennelliae</name>
    <dbReference type="NCBI Taxonomy" id="215"/>
    <lineage>
        <taxon>Bacteria</taxon>
        <taxon>Pseudomonadati</taxon>
        <taxon>Campylobacterota</taxon>
        <taxon>Epsilonproteobacteria</taxon>
        <taxon>Campylobacterales</taxon>
        <taxon>Helicobacteraceae</taxon>
        <taxon>Helicobacter</taxon>
    </lineage>
</organism>
<reference evidence="16 17" key="1">
    <citation type="submission" date="2018-06" db="EMBL/GenBank/DDBJ databases">
        <authorList>
            <consortium name="Pathogen Informatics"/>
            <person name="Doyle S."/>
        </authorList>
    </citation>
    <scope>NUCLEOTIDE SEQUENCE [LARGE SCALE GENOMIC DNA]</scope>
    <source>
        <strain evidence="16 17">NCTC13102</strain>
    </source>
</reference>
<proteinExistence type="inferred from homology"/>
<comment type="similarity">
    <text evidence="2 11 12">Belongs to the class-I aminoacyl-tRNA synthetase family.</text>
</comment>
<evidence type="ECO:0000256" key="9">
    <source>
        <dbReference type="ARBA" id="ARBA00023146"/>
    </source>
</evidence>
<evidence type="ECO:0000259" key="15">
    <source>
        <dbReference type="SMART" id="SM01016"/>
    </source>
</evidence>
<dbReference type="SUPFAM" id="SSF52374">
    <property type="entry name" value="Nucleotidylyl transferase"/>
    <property type="match status" value="1"/>
</dbReference>
<dbReference type="InterPro" id="IPR001412">
    <property type="entry name" value="aa-tRNA-synth_I_CS"/>
</dbReference>
<dbReference type="InterPro" id="IPR014729">
    <property type="entry name" value="Rossmann-like_a/b/a_fold"/>
</dbReference>
<dbReference type="EC" id="6.1.1.19" evidence="11"/>
<evidence type="ECO:0000256" key="2">
    <source>
        <dbReference type="ARBA" id="ARBA00005594"/>
    </source>
</evidence>
<evidence type="ECO:0000256" key="13">
    <source>
        <dbReference type="SAM" id="MobiDB-lite"/>
    </source>
</evidence>
<dbReference type="PRINTS" id="PR01038">
    <property type="entry name" value="TRNASYNTHARG"/>
</dbReference>
<keyword evidence="9 11" id="KW-0030">Aminoacyl-tRNA synthetase</keyword>
<dbReference type="InterPro" id="IPR035684">
    <property type="entry name" value="ArgRS_core"/>
</dbReference>
<keyword evidence="5 11" id="KW-0436">Ligase</keyword>
<gene>
    <name evidence="11 16" type="primary">argS</name>
    <name evidence="16" type="ORF">NCTC13102_01166</name>
</gene>
<dbReference type="AlphaFoldDB" id="A0A2X3BCX0"/>
<dbReference type="InterPro" id="IPR005148">
    <property type="entry name" value="Arg-tRNA-synth_N"/>
</dbReference>
<dbReference type="Gene3D" id="1.10.730.10">
    <property type="entry name" value="Isoleucyl-tRNA Synthetase, Domain 1"/>
    <property type="match status" value="1"/>
</dbReference>
<evidence type="ECO:0000256" key="11">
    <source>
        <dbReference type="HAMAP-Rule" id="MF_00123"/>
    </source>
</evidence>
<dbReference type="FunFam" id="3.40.50.620:FF:000062">
    <property type="entry name" value="Arginine--tRNA ligase"/>
    <property type="match status" value="1"/>
</dbReference>
<dbReference type="SMART" id="SM01016">
    <property type="entry name" value="Arg_tRNA_synt_N"/>
    <property type="match status" value="1"/>
</dbReference>
<keyword evidence="8 11" id="KW-0648">Protein biosynthesis</keyword>
<comment type="subcellular location">
    <subcellularLocation>
        <location evidence="1 11">Cytoplasm</location>
    </subcellularLocation>
</comment>
<dbReference type="InterPro" id="IPR009080">
    <property type="entry name" value="tRNAsynth_Ia_anticodon-bd"/>
</dbReference>
<sequence>MYDYIKSLLEQEIQESIILERPKNKDFGHYATPIAFSLAKKLGKPPKQIADELCAKLQAHKAFEKVENMNGYINLTLHSDVLDAFLTEALTKSLTTSPTKPQSGESTQAHINLAHTNQPNIEPHTTSNHTTSSHTEPNQSDHTLQDSANQPNTESKKESILLEYVSANPTGPLHIGHARGAVFGDSLRRVGRYLGFDIQTEYYINDAGSQIGMLGLSIMLAGRESILHMEVDYPQDYYKGEYIVEIANLAKERFGEDVFRSDENLLVLAEFGKDLMLEEIKSNLLDVGIEFDQFVSEKSLFREWEETLKILKSNNGAYQKDGKIWLASSQHNDQKDRVIVREDGEPTYLAGDIVYHRYKFVRDFGHYINIWGADHHGYIARVRAAIAFLGYDDKKLEVLLTQMVSLLRGGEPYKMSKRAGNFILMRDVVADIGSDALRFVFLSKKPDTHLEFDVDDLKKQDNSNPVFYINYANARIHTLIQKSRCKEEDILEAKLESEKQILDLLFLALQLPRVVQMSWEEKSLQKICEYLKFLASEFHAFYNATRILESPKETQYLKVCKMVSLSLTQGLELLGITAKTKM</sequence>
<dbReference type="InterPro" id="IPR008909">
    <property type="entry name" value="DALR_anticod-bd"/>
</dbReference>
<dbReference type="GO" id="GO:0005737">
    <property type="term" value="C:cytoplasm"/>
    <property type="evidence" value="ECO:0007669"/>
    <property type="project" value="UniProtKB-SubCell"/>
</dbReference>
<dbReference type="NCBIfam" id="TIGR00456">
    <property type="entry name" value="argS"/>
    <property type="match status" value="1"/>
</dbReference>
<feature type="domain" description="DALR anticodon binding" evidence="14">
    <location>
        <begin position="469"/>
        <end position="582"/>
    </location>
</feature>
<dbReference type="InterPro" id="IPR036695">
    <property type="entry name" value="Arg-tRNA-synth_N_sf"/>
</dbReference>
<evidence type="ECO:0000256" key="3">
    <source>
        <dbReference type="ARBA" id="ARBA00011245"/>
    </source>
</evidence>
<accession>A0A2X3BCX0</accession>
<keyword evidence="6 11" id="KW-0547">Nucleotide-binding</keyword>
<dbReference type="InterPro" id="IPR001278">
    <property type="entry name" value="Arg-tRNA-ligase"/>
</dbReference>
<evidence type="ECO:0000313" key="16">
    <source>
        <dbReference type="EMBL" id="SQB98701.1"/>
    </source>
</evidence>
<dbReference type="CDD" id="cd00671">
    <property type="entry name" value="ArgRS_core"/>
    <property type="match status" value="1"/>
</dbReference>
<dbReference type="RefSeq" id="WP_112058655.1">
    <property type="nucleotide sequence ID" value="NZ_UAWL01000006.1"/>
</dbReference>
<comment type="subunit">
    <text evidence="3 11">Monomer.</text>
</comment>
<evidence type="ECO:0000256" key="12">
    <source>
        <dbReference type="RuleBase" id="RU363038"/>
    </source>
</evidence>
<evidence type="ECO:0000256" key="5">
    <source>
        <dbReference type="ARBA" id="ARBA00022598"/>
    </source>
</evidence>
<dbReference type="SMART" id="SM00836">
    <property type="entry name" value="DALR_1"/>
    <property type="match status" value="1"/>
</dbReference>
<comment type="catalytic activity">
    <reaction evidence="10 11">
        <text>tRNA(Arg) + L-arginine + ATP = L-arginyl-tRNA(Arg) + AMP + diphosphate</text>
        <dbReference type="Rhea" id="RHEA:20301"/>
        <dbReference type="Rhea" id="RHEA-COMP:9658"/>
        <dbReference type="Rhea" id="RHEA-COMP:9673"/>
        <dbReference type="ChEBI" id="CHEBI:30616"/>
        <dbReference type="ChEBI" id="CHEBI:32682"/>
        <dbReference type="ChEBI" id="CHEBI:33019"/>
        <dbReference type="ChEBI" id="CHEBI:78442"/>
        <dbReference type="ChEBI" id="CHEBI:78513"/>
        <dbReference type="ChEBI" id="CHEBI:456215"/>
        <dbReference type="EC" id="6.1.1.19"/>
    </reaction>
</comment>
<dbReference type="PANTHER" id="PTHR11956">
    <property type="entry name" value="ARGINYL-TRNA SYNTHETASE"/>
    <property type="match status" value="1"/>
</dbReference>
<dbReference type="Pfam" id="PF03485">
    <property type="entry name" value="Arg_tRNA_synt_N"/>
    <property type="match status" value="1"/>
</dbReference>